<feature type="transmembrane region" description="Helical" evidence="1">
    <location>
        <begin position="67"/>
        <end position="86"/>
    </location>
</feature>
<proteinExistence type="predicted"/>
<dbReference type="AlphaFoldDB" id="A0A2M9ZCH7"/>
<keyword evidence="1" id="KW-0472">Membrane</keyword>
<dbReference type="RefSeq" id="WP_100758395.1">
    <property type="nucleotide sequence ID" value="NZ_NPDT01000002.1"/>
</dbReference>
<gene>
    <name evidence="2" type="ORF">CH371_07520</name>
</gene>
<evidence type="ECO:0000313" key="2">
    <source>
        <dbReference type="EMBL" id="PJZ66133.1"/>
    </source>
</evidence>
<evidence type="ECO:0000313" key="3">
    <source>
        <dbReference type="Proteomes" id="UP000231912"/>
    </source>
</evidence>
<sequence length="90" mass="10033">MNLINTVSKIVTASFWILWLLVVTGLVRTIEALDPWIILLGWIILGLHILETGIYSVRAKDRGGFKIADAAQVLVFGVFHLIPVSFSDKK</sequence>
<comment type="caution">
    <text evidence="2">The sequence shown here is derived from an EMBL/GenBank/DDBJ whole genome shotgun (WGS) entry which is preliminary data.</text>
</comment>
<accession>A0A2M9ZCH7</accession>
<keyword evidence="1" id="KW-1133">Transmembrane helix</keyword>
<dbReference type="EMBL" id="NPDT01000002">
    <property type="protein sequence ID" value="PJZ66133.1"/>
    <property type="molecule type" value="Genomic_DNA"/>
</dbReference>
<name>A0A2M9ZCH7_9LEPT</name>
<evidence type="ECO:0000256" key="1">
    <source>
        <dbReference type="SAM" id="Phobius"/>
    </source>
</evidence>
<dbReference type="Proteomes" id="UP000231912">
    <property type="component" value="Unassembled WGS sequence"/>
</dbReference>
<organism evidence="2 3">
    <name type="scientific">Leptospira wolffii</name>
    <dbReference type="NCBI Taxonomy" id="409998"/>
    <lineage>
        <taxon>Bacteria</taxon>
        <taxon>Pseudomonadati</taxon>
        <taxon>Spirochaetota</taxon>
        <taxon>Spirochaetia</taxon>
        <taxon>Leptospirales</taxon>
        <taxon>Leptospiraceae</taxon>
        <taxon>Leptospira</taxon>
    </lineage>
</organism>
<evidence type="ECO:0008006" key="4">
    <source>
        <dbReference type="Google" id="ProtNLM"/>
    </source>
</evidence>
<keyword evidence="1" id="KW-0812">Transmembrane</keyword>
<feature type="transmembrane region" description="Helical" evidence="1">
    <location>
        <begin position="12"/>
        <end position="30"/>
    </location>
</feature>
<reference evidence="2 3" key="1">
    <citation type="submission" date="2017-07" db="EMBL/GenBank/DDBJ databases">
        <title>Leptospira spp. isolated from tropical soils.</title>
        <authorList>
            <person name="Thibeaux R."/>
            <person name="Iraola G."/>
            <person name="Ferres I."/>
            <person name="Bierque E."/>
            <person name="Girault D."/>
            <person name="Soupe-Gilbert M.-E."/>
            <person name="Picardeau M."/>
            <person name="Goarant C."/>
        </authorList>
    </citation>
    <scope>NUCLEOTIDE SEQUENCE [LARGE SCALE GENOMIC DNA]</scope>
    <source>
        <strain evidence="2 3">FH2-C-A2</strain>
    </source>
</reference>
<feature type="transmembrane region" description="Helical" evidence="1">
    <location>
        <begin position="36"/>
        <end position="55"/>
    </location>
</feature>
<protein>
    <recommendedName>
        <fullName evidence="4">DUF1145 domain-containing protein</fullName>
    </recommendedName>
</protein>